<reference evidence="2" key="2">
    <citation type="submission" date="2016-10" db="EMBL/GenBank/DDBJ databases">
        <authorList>
            <person name="de Groot N.N."/>
        </authorList>
    </citation>
    <scope>NUCLEOTIDE SEQUENCE [LARGE SCALE GENOMIC DNA]</scope>
    <source>
        <strain evidence="2">92MFCol6.1</strain>
    </source>
</reference>
<dbReference type="AlphaFoldDB" id="A0A1W1H087"/>
<dbReference type="EMBL" id="JAUKNN010000102">
    <property type="protein sequence ID" value="MDN8671859.1"/>
    <property type="molecule type" value="Genomic_DNA"/>
</dbReference>
<keyword evidence="4" id="KW-1185">Reference proteome</keyword>
<dbReference type="Proteomes" id="UP001174315">
    <property type="component" value="Unassembled WGS sequence"/>
</dbReference>
<sequence>MHAEVPAIPPVINVDAELDYWRRQHADGALAHTSFGTYVPWIKFACDSLITQPRASNAQRDELFQTQYALQIMPRLSEAQAREFVERCWQHVYLASPVRSQEAPRLRA</sequence>
<accession>A0A1W1H087</accession>
<evidence type="ECO:0000313" key="2">
    <source>
        <dbReference type="EMBL" id="SLM25010.1"/>
    </source>
</evidence>
<dbReference type="GeneID" id="64106190"/>
<evidence type="ECO:0000313" key="4">
    <source>
        <dbReference type="Proteomes" id="UP001174315"/>
    </source>
</evidence>
<dbReference type="RefSeq" id="WP_025877273.1">
    <property type="nucleotide sequence ID" value="NZ_CBCSJV010000035.1"/>
</dbReference>
<reference evidence="3" key="1">
    <citation type="submission" date="2016-10" db="EMBL/GenBank/DDBJ databases">
        <authorList>
            <person name="Varghese N."/>
        </authorList>
    </citation>
    <scope>NUCLEOTIDE SEQUENCE [LARGE SCALE GENOMIC DNA]</scope>
    <source>
        <strain evidence="3">92MFCol6.1</strain>
    </source>
</reference>
<name>A0A1W1H087_9GAMM</name>
<organism evidence="2 3">
    <name type="scientific">Stenotrophomonas indicatrix</name>
    <dbReference type="NCBI Taxonomy" id="2045451"/>
    <lineage>
        <taxon>Bacteria</taxon>
        <taxon>Pseudomonadati</taxon>
        <taxon>Pseudomonadota</taxon>
        <taxon>Gammaproteobacteria</taxon>
        <taxon>Lysobacterales</taxon>
        <taxon>Lysobacteraceae</taxon>
        <taxon>Stenotrophomonas</taxon>
    </lineage>
</organism>
<dbReference type="Proteomes" id="UP000191133">
    <property type="component" value="Unassembled WGS sequence"/>
</dbReference>
<gene>
    <name evidence="1" type="ORF">Q0S36_21160</name>
    <name evidence="2" type="ORF">SAMN04488690_2739</name>
</gene>
<evidence type="ECO:0000313" key="3">
    <source>
        <dbReference type="Proteomes" id="UP000191133"/>
    </source>
</evidence>
<proteinExistence type="predicted"/>
<reference evidence="1" key="3">
    <citation type="submission" date="2023-07" db="EMBL/GenBank/DDBJ databases">
        <title>Stenotrophomonas isolates from soil.</title>
        <authorList>
            <person name="Sharma V."/>
            <person name="Zur-Pinska J."/>
            <person name="Hay A.G."/>
        </authorList>
    </citation>
    <scope>NUCLEOTIDE SEQUENCE</scope>
    <source>
        <strain evidence="1">C2</strain>
    </source>
</reference>
<dbReference type="EMBL" id="FWEU01000003">
    <property type="protein sequence ID" value="SLM25010.1"/>
    <property type="molecule type" value="Genomic_DNA"/>
</dbReference>
<protein>
    <submittedName>
        <fullName evidence="2">Uncharacterized protein</fullName>
    </submittedName>
</protein>
<evidence type="ECO:0000313" key="1">
    <source>
        <dbReference type="EMBL" id="MDN8671859.1"/>
    </source>
</evidence>